<sequence length="65" mass="7154">MGLCGLKLDERRLWLLSSGRSRRTANDGTKDDEQQRGREVGKKDSGFWLLGAGKHRLGGGRVVTA</sequence>
<dbReference type="Proteomes" id="UP000237105">
    <property type="component" value="Unassembled WGS sequence"/>
</dbReference>
<accession>A0A2P5B0Q0</accession>
<name>A0A2P5B0Q0_PARAD</name>
<keyword evidence="3" id="KW-1185">Reference proteome</keyword>
<evidence type="ECO:0000313" key="3">
    <source>
        <dbReference type="Proteomes" id="UP000237105"/>
    </source>
</evidence>
<gene>
    <name evidence="2" type="ORF">PanWU01x14_282250</name>
</gene>
<protein>
    <submittedName>
        <fullName evidence="2">Uncharacterized protein</fullName>
    </submittedName>
</protein>
<dbReference type="EMBL" id="JXTB01000393">
    <property type="protein sequence ID" value="PON42362.1"/>
    <property type="molecule type" value="Genomic_DNA"/>
</dbReference>
<feature type="region of interest" description="Disordered" evidence="1">
    <location>
        <begin position="22"/>
        <end position="41"/>
    </location>
</feature>
<organism evidence="2 3">
    <name type="scientific">Parasponia andersonii</name>
    <name type="common">Sponia andersonii</name>
    <dbReference type="NCBI Taxonomy" id="3476"/>
    <lineage>
        <taxon>Eukaryota</taxon>
        <taxon>Viridiplantae</taxon>
        <taxon>Streptophyta</taxon>
        <taxon>Embryophyta</taxon>
        <taxon>Tracheophyta</taxon>
        <taxon>Spermatophyta</taxon>
        <taxon>Magnoliopsida</taxon>
        <taxon>eudicotyledons</taxon>
        <taxon>Gunneridae</taxon>
        <taxon>Pentapetalae</taxon>
        <taxon>rosids</taxon>
        <taxon>fabids</taxon>
        <taxon>Rosales</taxon>
        <taxon>Cannabaceae</taxon>
        <taxon>Parasponia</taxon>
    </lineage>
</organism>
<reference evidence="3" key="1">
    <citation type="submission" date="2016-06" db="EMBL/GenBank/DDBJ databases">
        <title>Parallel loss of symbiosis genes in relatives of nitrogen-fixing non-legume Parasponia.</title>
        <authorList>
            <person name="Van Velzen R."/>
            <person name="Holmer R."/>
            <person name="Bu F."/>
            <person name="Rutten L."/>
            <person name="Van Zeijl A."/>
            <person name="Liu W."/>
            <person name="Santuari L."/>
            <person name="Cao Q."/>
            <person name="Sharma T."/>
            <person name="Shen D."/>
            <person name="Roswanjaya Y."/>
            <person name="Wardhani T."/>
            <person name="Kalhor M.S."/>
            <person name="Jansen J."/>
            <person name="Van den Hoogen J."/>
            <person name="Gungor B."/>
            <person name="Hartog M."/>
            <person name="Hontelez J."/>
            <person name="Verver J."/>
            <person name="Yang W.-C."/>
            <person name="Schijlen E."/>
            <person name="Repin R."/>
            <person name="Schilthuizen M."/>
            <person name="Schranz E."/>
            <person name="Heidstra R."/>
            <person name="Miyata K."/>
            <person name="Fedorova E."/>
            <person name="Kohlen W."/>
            <person name="Bisseling T."/>
            <person name="Smit S."/>
            <person name="Geurts R."/>
        </authorList>
    </citation>
    <scope>NUCLEOTIDE SEQUENCE [LARGE SCALE GENOMIC DNA]</scope>
    <source>
        <strain evidence="3">cv. WU1-14</strain>
    </source>
</reference>
<proteinExistence type="predicted"/>
<evidence type="ECO:0000313" key="2">
    <source>
        <dbReference type="EMBL" id="PON42362.1"/>
    </source>
</evidence>
<dbReference type="AlphaFoldDB" id="A0A2P5B0Q0"/>
<evidence type="ECO:0000256" key="1">
    <source>
        <dbReference type="SAM" id="MobiDB-lite"/>
    </source>
</evidence>
<comment type="caution">
    <text evidence="2">The sequence shown here is derived from an EMBL/GenBank/DDBJ whole genome shotgun (WGS) entry which is preliminary data.</text>
</comment>
<feature type="compositionally biased region" description="Basic and acidic residues" evidence="1">
    <location>
        <begin position="24"/>
        <end position="41"/>
    </location>
</feature>